<dbReference type="Pfam" id="PF01135">
    <property type="entry name" value="PCMT"/>
    <property type="match status" value="1"/>
</dbReference>
<dbReference type="InterPro" id="IPR029063">
    <property type="entry name" value="SAM-dependent_MTases_sf"/>
</dbReference>
<keyword evidence="4" id="KW-0489">Methyltransferase</keyword>
<dbReference type="InterPro" id="IPR000682">
    <property type="entry name" value="PCMT"/>
</dbReference>
<reference evidence="4 5" key="1">
    <citation type="submission" date="2018-05" db="EMBL/GenBank/DDBJ databases">
        <title>Rhodoferax soyangensis sp.nov., isolated from an oligotrophic freshwater lake.</title>
        <authorList>
            <person name="Park M."/>
        </authorList>
    </citation>
    <scope>NUCLEOTIDE SEQUENCE [LARGE SCALE GENOMIC DNA]</scope>
    <source>
        <strain evidence="4 5">IMCC26218</strain>
    </source>
</reference>
<evidence type="ECO:0000313" key="4">
    <source>
        <dbReference type="EMBL" id="RFO98170.1"/>
    </source>
</evidence>
<gene>
    <name evidence="4" type="ORF">DIC66_05505</name>
</gene>
<dbReference type="Proteomes" id="UP000260665">
    <property type="component" value="Unassembled WGS sequence"/>
</dbReference>
<dbReference type="SUPFAM" id="SSF53335">
    <property type="entry name" value="S-adenosyl-L-methionine-dependent methyltransferases"/>
    <property type="match status" value="1"/>
</dbReference>
<accession>A0A3E1RHS6</accession>
<dbReference type="GO" id="GO:0004719">
    <property type="term" value="F:protein-L-isoaspartate (D-aspartate) O-methyltransferase activity"/>
    <property type="evidence" value="ECO:0007669"/>
    <property type="project" value="InterPro"/>
</dbReference>
<dbReference type="EMBL" id="QFZK01000002">
    <property type="protein sequence ID" value="RFO98170.1"/>
    <property type="molecule type" value="Genomic_DNA"/>
</dbReference>
<keyword evidence="5" id="KW-1185">Reference proteome</keyword>
<protein>
    <recommendedName>
        <fullName evidence="2">Protein-L-isoaspartate O-methyltransferase</fullName>
    </recommendedName>
    <alternativeName>
        <fullName evidence="3">Protein L-isoaspartyl methyltransferase</fullName>
    </alternativeName>
</protein>
<evidence type="ECO:0000256" key="1">
    <source>
        <dbReference type="ARBA" id="ARBA00005369"/>
    </source>
</evidence>
<proteinExistence type="inferred from homology"/>
<dbReference type="Gene3D" id="3.40.50.150">
    <property type="entry name" value="Vaccinia Virus protein VP39"/>
    <property type="match status" value="1"/>
</dbReference>
<dbReference type="RefSeq" id="WP_117174830.1">
    <property type="nucleotide sequence ID" value="NZ_QFZK01000002.1"/>
</dbReference>
<comment type="similarity">
    <text evidence="1">Belongs to the methyltransferase superfamily. L-isoaspartyl/D-aspartyl protein methyltransferase family.</text>
</comment>
<dbReference type="PANTHER" id="PTHR11579:SF18">
    <property type="entry name" value="PROTEIN-L-ISOASPARTATE O-METHYLTRANSFERASE"/>
    <property type="match status" value="1"/>
</dbReference>
<evidence type="ECO:0000256" key="2">
    <source>
        <dbReference type="ARBA" id="ARBA00013346"/>
    </source>
</evidence>
<comment type="caution">
    <text evidence="4">The sequence shown here is derived from an EMBL/GenBank/DDBJ whole genome shotgun (WGS) entry which is preliminary data.</text>
</comment>
<evidence type="ECO:0000313" key="5">
    <source>
        <dbReference type="Proteomes" id="UP000260665"/>
    </source>
</evidence>
<dbReference type="GO" id="GO:0005737">
    <property type="term" value="C:cytoplasm"/>
    <property type="evidence" value="ECO:0007669"/>
    <property type="project" value="TreeGrafter"/>
</dbReference>
<dbReference type="PANTHER" id="PTHR11579">
    <property type="entry name" value="PROTEIN-L-ISOASPARTATE O-METHYLTRANSFERASE"/>
    <property type="match status" value="1"/>
</dbReference>
<dbReference type="OrthoDB" id="9810066at2"/>
<dbReference type="CDD" id="cd02440">
    <property type="entry name" value="AdoMet_MTases"/>
    <property type="match status" value="1"/>
</dbReference>
<organism evidence="4 5">
    <name type="scientific">Rhodoferax lacus</name>
    <dbReference type="NCBI Taxonomy" id="2184758"/>
    <lineage>
        <taxon>Bacteria</taxon>
        <taxon>Pseudomonadati</taxon>
        <taxon>Pseudomonadota</taxon>
        <taxon>Betaproteobacteria</taxon>
        <taxon>Burkholderiales</taxon>
        <taxon>Comamonadaceae</taxon>
        <taxon>Rhodoferax</taxon>
    </lineage>
</organism>
<evidence type="ECO:0000256" key="3">
    <source>
        <dbReference type="ARBA" id="ARBA00030757"/>
    </source>
</evidence>
<name>A0A3E1RHS6_9BURK</name>
<keyword evidence="4" id="KW-0808">Transferase</keyword>
<sequence>MPTLDVQKARFNMIEQQIRPWNVLDAGVLHLLASVRRDEFVPEAFKALAYADMEIPLPAGQCMLAPRLEARLLQDLAIKKTDKVLEIGTGSGFLTALLAHQAASVLSLELSPELVAFAKGNLQKAGISNAEVRQGDGAEGAAAQGPFDVIVLGGSVAEVPHKLLEQLKVGGRLGAVVGEEPVMCATFVTRTSATNYHTVQPWDCDAPRLQNFAEKSHFTF</sequence>
<dbReference type="GO" id="GO:0032259">
    <property type="term" value="P:methylation"/>
    <property type="evidence" value="ECO:0007669"/>
    <property type="project" value="UniProtKB-KW"/>
</dbReference>
<dbReference type="AlphaFoldDB" id="A0A3E1RHS6"/>